<protein>
    <submittedName>
        <fullName evidence="2">Uncharacterized protein</fullName>
    </submittedName>
</protein>
<dbReference type="RefSeq" id="WP_009779423.1">
    <property type="nucleotide sequence ID" value="NZ_CH672395.1"/>
</dbReference>
<evidence type="ECO:0000256" key="1">
    <source>
        <dbReference type="SAM" id="SignalP"/>
    </source>
</evidence>
<dbReference type="OrthoDB" id="1433786at2"/>
<dbReference type="Proteomes" id="UP000001601">
    <property type="component" value="Unassembled WGS sequence"/>
</dbReference>
<sequence length="208" mass="22093">MIRKLLVLFLLFQATGFAQIGINTNTPDATLDVNGTVRVENLIDASGVAVSLTGISSANRLSRTTTGAGLIVNENTLELAPVTRNIGELDLSPLIAVEGTTLNNVSALLGVGESNEASTFIRVYGYSSTINLTGISGGFHGRRITLYFSEEQNLRLKEEDGAAAPENRFVTLATSQITVSGTGFVELVYDATAGVDGLGRWLVLKFRP</sequence>
<dbReference type="AlphaFoldDB" id="A3XJ77"/>
<accession>A3XJ77</accession>
<organism evidence="2 3">
    <name type="scientific">Leeuwenhoekiella blandensis (strain CECT 7118 / CCUG 51940 / KCTC 22103 / MED217)</name>
    <name type="common">Flavobacterium sp. (strain MED217)</name>
    <dbReference type="NCBI Taxonomy" id="398720"/>
    <lineage>
        <taxon>Bacteria</taxon>
        <taxon>Pseudomonadati</taxon>
        <taxon>Bacteroidota</taxon>
        <taxon>Flavobacteriia</taxon>
        <taxon>Flavobacteriales</taxon>
        <taxon>Flavobacteriaceae</taxon>
        <taxon>Leeuwenhoekiella</taxon>
    </lineage>
</organism>
<keyword evidence="1" id="KW-0732">Signal</keyword>
<feature type="chain" id="PRO_5002664080" evidence="1">
    <location>
        <begin position="21"/>
        <end position="208"/>
    </location>
</feature>
<evidence type="ECO:0000313" key="3">
    <source>
        <dbReference type="Proteomes" id="UP000001601"/>
    </source>
</evidence>
<reference evidence="2 3" key="1">
    <citation type="journal article" date="2007" name="Nature">
        <title>Light stimulates growth of proteorhodopsin-containing marine Flavobacteria.</title>
        <authorList>
            <person name="Gomez-Consarnau L."/>
            <person name="Gonzalez J.M."/>
            <person name="Coll-Llado M."/>
            <person name="Gourdon P."/>
            <person name="Pascher T."/>
            <person name="Neutze R."/>
            <person name="Pedros-Alio C."/>
            <person name="Pinhassi J."/>
        </authorList>
    </citation>
    <scope>NUCLEOTIDE SEQUENCE [LARGE SCALE GENOMIC DNA]</scope>
    <source>
        <strain evidence="2 3">MED217</strain>
    </source>
</reference>
<name>A3XJ77_LEEBM</name>
<proteinExistence type="predicted"/>
<dbReference type="EMBL" id="AANC01000002">
    <property type="protein sequence ID" value="EAQ50399.1"/>
    <property type="molecule type" value="Genomic_DNA"/>
</dbReference>
<gene>
    <name evidence="2" type="ORF">MED217_05187</name>
</gene>
<keyword evidence="3" id="KW-1185">Reference proteome</keyword>
<dbReference type="STRING" id="398720.MED217_05187"/>
<evidence type="ECO:0000313" key="2">
    <source>
        <dbReference type="EMBL" id="EAQ50399.1"/>
    </source>
</evidence>
<feature type="signal peptide" evidence="1">
    <location>
        <begin position="1"/>
        <end position="20"/>
    </location>
</feature>
<comment type="caution">
    <text evidence="2">The sequence shown here is derived from an EMBL/GenBank/DDBJ whole genome shotgun (WGS) entry which is preliminary data.</text>
</comment>
<dbReference type="HOGENOM" id="CLU_1347241_0_0_10"/>